<keyword evidence="1 10" id="KW-0808">Transferase</keyword>
<evidence type="ECO:0000256" key="3">
    <source>
        <dbReference type="ARBA" id="ARBA00034487"/>
    </source>
</evidence>
<keyword evidence="2" id="KW-0949">S-adenosyl-L-methionine</keyword>
<keyword evidence="10" id="KW-0489">Methyltransferase</keyword>
<dbReference type="Pfam" id="PF13847">
    <property type="entry name" value="Methyltransf_31"/>
    <property type="match status" value="1"/>
</dbReference>
<name>A0A6G1ICD9_9PLEO</name>
<protein>
    <recommendedName>
        <fullName evidence="5">Arsenite methyltransferase</fullName>
        <ecNumber evidence="4">2.1.1.137</ecNumber>
    </recommendedName>
</protein>
<dbReference type="InterPro" id="IPR025714">
    <property type="entry name" value="Methyltranfer_dom"/>
</dbReference>
<comment type="similarity">
    <text evidence="3">Belongs to the methyltransferase superfamily. Arsenite methyltransferase family.</text>
</comment>
<evidence type="ECO:0000256" key="6">
    <source>
        <dbReference type="ARBA" id="ARBA00047941"/>
    </source>
</evidence>
<dbReference type="OrthoDB" id="66144at2759"/>
<dbReference type="InterPro" id="IPR026669">
    <property type="entry name" value="Arsenite_MeTrfase-like"/>
</dbReference>
<accession>A0A6G1ICD9</accession>
<dbReference type="InterPro" id="IPR029063">
    <property type="entry name" value="SAM-dependent_MTases_sf"/>
</dbReference>
<dbReference type="AlphaFoldDB" id="A0A6G1ICD9"/>
<evidence type="ECO:0000256" key="5">
    <source>
        <dbReference type="ARBA" id="ARBA00034545"/>
    </source>
</evidence>
<feature type="domain" description="Methyltransferase" evidence="9">
    <location>
        <begin position="64"/>
        <end position="212"/>
    </location>
</feature>
<dbReference type="EC" id="2.1.1.137" evidence="4"/>
<comment type="catalytic activity">
    <reaction evidence="7">
        <text>arsenic triglutathione + 2 [thioredoxin]-dithiol + 2 S-adenosyl-L-methionine + H2O = dimethylarsinous acid + 2 [thioredoxin]-disulfide + 3 glutathione + 2 S-adenosyl-L-homocysteine + 2 H(+)</text>
        <dbReference type="Rhea" id="RHEA:69464"/>
        <dbReference type="Rhea" id="RHEA-COMP:10698"/>
        <dbReference type="Rhea" id="RHEA-COMP:10700"/>
        <dbReference type="ChEBI" id="CHEBI:15377"/>
        <dbReference type="ChEBI" id="CHEBI:15378"/>
        <dbReference type="ChEBI" id="CHEBI:23808"/>
        <dbReference type="ChEBI" id="CHEBI:29950"/>
        <dbReference type="ChEBI" id="CHEBI:50058"/>
        <dbReference type="ChEBI" id="CHEBI:57856"/>
        <dbReference type="ChEBI" id="CHEBI:57925"/>
        <dbReference type="ChEBI" id="CHEBI:59789"/>
        <dbReference type="ChEBI" id="CHEBI:183640"/>
        <dbReference type="EC" id="2.1.1.137"/>
    </reaction>
</comment>
<evidence type="ECO:0000256" key="4">
    <source>
        <dbReference type="ARBA" id="ARBA00034521"/>
    </source>
</evidence>
<evidence type="ECO:0000313" key="10">
    <source>
        <dbReference type="EMBL" id="KAF2675884.1"/>
    </source>
</evidence>
<proteinExistence type="inferred from homology"/>
<sequence length="311" mass="32574">MDPTTIYTKVSERYSASALASSNPKYSEAVASAFGYSAEDLASIPADSNLGLSCGNPLALAGLKEGETVVDLGSGAGFDCFLAARKVGEKGKVMGVDMNGDMLAKARQNAEKANISNVSFVASRITSIALPDASADVIISNCVINLVPAAEKHLVFREIYRLLKPGGRLAVSDILLKKDLSEELRNDMALYTGCVAGASRKEEYEKWLKEAGFGEVVVVDAGSDLNVYLSTGEGEEEVTGSLCCGAGKEEKKEEKGGCCGEAKMDEGAGCCGAGGKKEDGGVAQDLKDRLKGVDVNEWAGSYKIFAVKAAH</sequence>
<dbReference type="SUPFAM" id="SSF53335">
    <property type="entry name" value="S-adenosyl-L-methionine-dependent methyltransferases"/>
    <property type="match status" value="1"/>
</dbReference>
<dbReference type="NCBIfam" id="NF008823">
    <property type="entry name" value="PRK11873.1"/>
    <property type="match status" value="1"/>
</dbReference>
<gene>
    <name evidence="10" type="ORF">K458DRAFT_397552</name>
</gene>
<reference evidence="10" key="1">
    <citation type="journal article" date="2020" name="Stud. Mycol.">
        <title>101 Dothideomycetes genomes: a test case for predicting lifestyles and emergence of pathogens.</title>
        <authorList>
            <person name="Haridas S."/>
            <person name="Albert R."/>
            <person name="Binder M."/>
            <person name="Bloem J."/>
            <person name="Labutti K."/>
            <person name="Salamov A."/>
            <person name="Andreopoulos B."/>
            <person name="Baker S."/>
            <person name="Barry K."/>
            <person name="Bills G."/>
            <person name="Bluhm B."/>
            <person name="Cannon C."/>
            <person name="Castanera R."/>
            <person name="Culley D."/>
            <person name="Daum C."/>
            <person name="Ezra D."/>
            <person name="Gonzalez J."/>
            <person name="Henrissat B."/>
            <person name="Kuo A."/>
            <person name="Liang C."/>
            <person name="Lipzen A."/>
            <person name="Lutzoni F."/>
            <person name="Magnuson J."/>
            <person name="Mondo S."/>
            <person name="Nolan M."/>
            <person name="Ohm R."/>
            <person name="Pangilinan J."/>
            <person name="Park H.-J."/>
            <person name="Ramirez L."/>
            <person name="Alfaro M."/>
            <person name="Sun H."/>
            <person name="Tritt A."/>
            <person name="Yoshinaga Y."/>
            <person name="Zwiers L.-H."/>
            <person name="Turgeon B."/>
            <person name="Goodwin S."/>
            <person name="Spatafora J."/>
            <person name="Crous P."/>
            <person name="Grigoriev I."/>
        </authorList>
    </citation>
    <scope>NUCLEOTIDE SEQUENCE</scope>
    <source>
        <strain evidence="10">CBS 122367</strain>
    </source>
</reference>
<organism evidence="10 11">
    <name type="scientific">Lentithecium fluviatile CBS 122367</name>
    <dbReference type="NCBI Taxonomy" id="1168545"/>
    <lineage>
        <taxon>Eukaryota</taxon>
        <taxon>Fungi</taxon>
        <taxon>Dikarya</taxon>
        <taxon>Ascomycota</taxon>
        <taxon>Pezizomycotina</taxon>
        <taxon>Dothideomycetes</taxon>
        <taxon>Pleosporomycetidae</taxon>
        <taxon>Pleosporales</taxon>
        <taxon>Massarineae</taxon>
        <taxon>Lentitheciaceae</taxon>
        <taxon>Lentithecium</taxon>
    </lineage>
</organism>
<evidence type="ECO:0000313" key="11">
    <source>
        <dbReference type="Proteomes" id="UP000799291"/>
    </source>
</evidence>
<evidence type="ECO:0000256" key="8">
    <source>
        <dbReference type="ARBA" id="ARBA00048428"/>
    </source>
</evidence>
<dbReference type="GO" id="GO:0032259">
    <property type="term" value="P:methylation"/>
    <property type="evidence" value="ECO:0007669"/>
    <property type="project" value="UniProtKB-KW"/>
</dbReference>
<evidence type="ECO:0000256" key="1">
    <source>
        <dbReference type="ARBA" id="ARBA00022679"/>
    </source>
</evidence>
<evidence type="ECO:0000256" key="7">
    <source>
        <dbReference type="ARBA" id="ARBA00047943"/>
    </source>
</evidence>
<evidence type="ECO:0000259" key="9">
    <source>
        <dbReference type="Pfam" id="PF13847"/>
    </source>
</evidence>
<evidence type="ECO:0000256" key="2">
    <source>
        <dbReference type="ARBA" id="ARBA00022691"/>
    </source>
</evidence>
<dbReference type="PANTHER" id="PTHR43675">
    <property type="entry name" value="ARSENITE METHYLTRANSFERASE"/>
    <property type="match status" value="1"/>
</dbReference>
<dbReference type="EMBL" id="MU005646">
    <property type="protein sequence ID" value="KAF2675884.1"/>
    <property type="molecule type" value="Genomic_DNA"/>
</dbReference>
<dbReference type="PANTHER" id="PTHR43675:SF8">
    <property type="entry name" value="ARSENITE METHYLTRANSFERASE"/>
    <property type="match status" value="1"/>
</dbReference>
<comment type="catalytic activity">
    <reaction evidence="6">
        <text>arsenic triglutathione + [thioredoxin]-dithiol + S-adenosyl-L-methionine + 2 H2O = methylarsonous acid + [thioredoxin]-disulfide + 3 glutathione + S-adenosyl-L-homocysteine + H(+)</text>
        <dbReference type="Rhea" id="RHEA:69460"/>
        <dbReference type="Rhea" id="RHEA-COMP:10698"/>
        <dbReference type="Rhea" id="RHEA-COMP:10700"/>
        <dbReference type="ChEBI" id="CHEBI:15377"/>
        <dbReference type="ChEBI" id="CHEBI:15378"/>
        <dbReference type="ChEBI" id="CHEBI:17826"/>
        <dbReference type="ChEBI" id="CHEBI:29950"/>
        <dbReference type="ChEBI" id="CHEBI:50058"/>
        <dbReference type="ChEBI" id="CHEBI:57856"/>
        <dbReference type="ChEBI" id="CHEBI:57925"/>
        <dbReference type="ChEBI" id="CHEBI:59789"/>
        <dbReference type="ChEBI" id="CHEBI:183640"/>
        <dbReference type="EC" id="2.1.1.137"/>
    </reaction>
</comment>
<keyword evidence="11" id="KW-1185">Reference proteome</keyword>
<dbReference type="Gene3D" id="3.40.50.150">
    <property type="entry name" value="Vaccinia Virus protein VP39"/>
    <property type="match status" value="1"/>
</dbReference>
<dbReference type="GO" id="GO:0030791">
    <property type="term" value="F:arsenite methyltransferase activity"/>
    <property type="evidence" value="ECO:0007669"/>
    <property type="project" value="UniProtKB-EC"/>
</dbReference>
<dbReference type="Proteomes" id="UP000799291">
    <property type="component" value="Unassembled WGS sequence"/>
</dbReference>
<dbReference type="CDD" id="cd02440">
    <property type="entry name" value="AdoMet_MTases"/>
    <property type="match status" value="1"/>
</dbReference>
<comment type="catalytic activity">
    <reaction evidence="8">
        <text>arsenic triglutathione + 3 [thioredoxin]-dithiol + 3 S-adenosyl-L-methionine = trimethylarsine + 3 [thioredoxin]-disulfide + 3 glutathione + 3 S-adenosyl-L-homocysteine + 3 H(+)</text>
        <dbReference type="Rhea" id="RHEA:69432"/>
        <dbReference type="Rhea" id="RHEA-COMP:10698"/>
        <dbReference type="Rhea" id="RHEA-COMP:10700"/>
        <dbReference type="ChEBI" id="CHEBI:15378"/>
        <dbReference type="ChEBI" id="CHEBI:27130"/>
        <dbReference type="ChEBI" id="CHEBI:29950"/>
        <dbReference type="ChEBI" id="CHEBI:50058"/>
        <dbReference type="ChEBI" id="CHEBI:57856"/>
        <dbReference type="ChEBI" id="CHEBI:57925"/>
        <dbReference type="ChEBI" id="CHEBI:59789"/>
        <dbReference type="ChEBI" id="CHEBI:183640"/>
        <dbReference type="EC" id="2.1.1.137"/>
    </reaction>
</comment>